<protein>
    <submittedName>
        <fullName evidence="7">Trypsin</fullName>
    </submittedName>
</protein>
<dbReference type="SMART" id="SM00020">
    <property type="entry name" value="Tryp_SPc"/>
    <property type="match status" value="1"/>
</dbReference>
<gene>
    <name evidence="7" type="ORF">OBRU01_15313</name>
</gene>
<evidence type="ECO:0000256" key="3">
    <source>
        <dbReference type="ARBA" id="ARBA00022825"/>
    </source>
</evidence>
<evidence type="ECO:0000256" key="2">
    <source>
        <dbReference type="ARBA" id="ARBA00022801"/>
    </source>
</evidence>
<keyword evidence="3" id="KW-0720">Serine protease</keyword>
<dbReference type="InterPro" id="IPR043504">
    <property type="entry name" value="Peptidase_S1_PA_chymotrypsin"/>
</dbReference>
<dbReference type="GO" id="GO:0006508">
    <property type="term" value="P:proteolysis"/>
    <property type="evidence" value="ECO:0007669"/>
    <property type="project" value="UniProtKB-KW"/>
</dbReference>
<feature type="domain" description="Peptidase S1" evidence="6">
    <location>
        <begin position="66"/>
        <end position="311"/>
    </location>
</feature>
<dbReference type="AlphaFoldDB" id="A0A0L7L4N4"/>
<dbReference type="GO" id="GO:0004252">
    <property type="term" value="F:serine-type endopeptidase activity"/>
    <property type="evidence" value="ECO:0007669"/>
    <property type="project" value="InterPro"/>
</dbReference>
<dbReference type="InterPro" id="IPR050430">
    <property type="entry name" value="Peptidase_S1"/>
</dbReference>
<dbReference type="SUPFAM" id="SSF50494">
    <property type="entry name" value="Trypsin-like serine proteases"/>
    <property type="match status" value="1"/>
</dbReference>
<keyword evidence="4" id="KW-1015">Disulfide bond</keyword>
<evidence type="ECO:0000313" key="7">
    <source>
        <dbReference type="EMBL" id="KOB70432.1"/>
    </source>
</evidence>
<dbReference type="Pfam" id="PF00089">
    <property type="entry name" value="Trypsin"/>
    <property type="match status" value="1"/>
</dbReference>
<feature type="signal peptide" evidence="5">
    <location>
        <begin position="1"/>
        <end position="18"/>
    </location>
</feature>
<dbReference type="EMBL" id="JTDY01002946">
    <property type="protein sequence ID" value="KOB70432.1"/>
    <property type="molecule type" value="Genomic_DNA"/>
</dbReference>
<dbReference type="Proteomes" id="UP000037510">
    <property type="component" value="Unassembled WGS sequence"/>
</dbReference>
<name>A0A0L7L4N4_OPEBR</name>
<evidence type="ECO:0000256" key="1">
    <source>
        <dbReference type="ARBA" id="ARBA00022670"/>
    </source>
</evidence>
<dbReference type="PROSITE" id="PS50240">
    <property type="entry name" value="TRYPSIN_DOM"/>
    <property type="match status" value="1"/>
</dbReference>
<organism evidence="7 8">
    <name type="scientific">Operophtera brumata</name>
    <name type="common">Winter moth</name>
    <name type="synonym">Phalaena brumata</name>
    <dbReference type="NCBI Taxonomy" id="104452"/>
    <lineage>
        <taxon>Eukaryota</taxon>
        <taxon>Metazoa</taxon>
        <taxon>Ecdysozoa</taxon>
        <taxon>Arthropoda</taxon>
        <taxon>Hexapoda</taxon>
        <taxon>Insecta</taxon>
        <taxon>Pterygota</taxon>
        <taxon>Neoptera</taxon>
        <taxon>Endopterygota</taxon>
        <taxon>Lepidoptera</taxon>
        <taxon>Glossata</taxon>
        <taxon>Ditrysia</taxon>
        <taxon>Geometroidea</taxon>
        <taxon>Geometridae</taxon>
        <taxon>Larentiinae</taxon>
        <taxon>Operophtera</taxon>
    </lineage>
</organism>
<dbReference type="InterPro" id="IPR001254">
    <property type="entry name" value="Trypsin_dom"/>
</dbReference>
<evidence type="ECO:0000256" key="4">
    <source>
        <dbReference type="ARBA" id="ARBA00023157"/>
    </source>
</evidence>
<dbReference type="Gene3D" id="2.40.10.10">
    <property type="entry name" value="Trypsin-like serine proteases"/>
    <property type="match status" value="1"/>
</dbReference>
<accession>A0A0L7L4N4</accession>
<dbReference type="PANTHER" id="PTHR24276:SF98">
    <property type="entry name" value="FI18310P1-RELATED"/>
    <property type="match status" value="1"/>
</dbReference>
<comment type="caution">
    <text evidence="7">The sequence shown here is derived from an EMBL/GenBank/DDBJ whole genome shotgun (WGS) entry which is preliminary data.</text>
</comment>
<keyword evidence="2" id="KW-0378">Hydrolase</keyword>
<feature type="chain" id="PRO_5005573047" evidence="5">
    <location>
        <begin position="19"/>
        <end position="315"/>
    </location>
</feature>
<evidence type="ECO:0000259" key="6">
    <source>
        <dbReference type="PROSITE" id="PS50240"/>
    </source>
</evidence>
<dbReference type="InterPro" id="IPR009003">
    <property type="entry name" value="Peptidase_S1_PA"/>
</dbReference>
<sequence length="315" mass="35374">MFVVKVVVAYLCFYSVHCKCNCLSKEEEANSGVEYNQESSENKVIWKEQKKSLRKAQENGNLNSTIESGDYEYQESKEYREVAKESDTHNTLSDYRYAASIQRQGSHYANGALVDKRWVLSSAGELYTVQESLKLFRVRLGSVDCKRGGILFPIQLVEIHPAFVRGRPSFDLALIRLAVPVKLTVTDSVHPIPLSKLDGTVVWRRVLPAVAKERVNFTKMRVSIQELIPSIDCAQMVDKLDKGSLCLKPLPDAGAPVVAKDGLWGITSGWVSPNCSSQPGPTMFTRVSLDKSPRLCYKIVQFESTLDHNMQLMHL</sequence>
<dbReference type="PANTHER" id="PTHR24276">
    <property type="entry name" value="POLYSERASE-RELATED"/>
    <property type="match status" value="1"/>
</dbReference>
<keyword evidence="5" id="KW-0732">Signal</keyword>
<dbReference type="STRING" id="104452.A0A0L7L4N4"/>
<evidence type="ECO:0000313" key="8">
    <source>
        <dbReference type="Proteomes" id="UP000037510"/>
    </source>
</evidence>
<keyword evidence="8" id="KW-1185">Reference proteome</keyword>
<proteinExistence type="predicted"/>
<evidence type="ECO:0000256" key="5">
    <source>
        <dbReference type="SAM" id="SignalP"/>
    </source>
</evidence>
<reference evidence="7 8" key="1">
    <citation type="journal article" date="2015" name="Genome Biol. Evol.">
        <title>The genome of winter moth (Operophtera brumata) provides a genomic perspective on sexual dimorphism and phenology.</title>
        <authorList>
            <person name="Derks M.F."/>
            <person name="Smit S."/>
            <person name="Salis L."/>
            <person name="Schijlen E."/>
            <person name="Bossers A."/>
            <person name="Mateman C."/>
            <person name="Pijl A.S."/>
            <person name="de Ridder D."/>
            <person name="Groenen M.A."/>
            <person name="Visser M.E."/>
            <person name="Megens H.J."/>
        </authorList>
    </citation>
    <scope>NUCLEOTIDE SEQUENCE [LARGE SCALE GENOMIC DNA]</scope>
    <source>
        <strain evidence="7">WM2013NL</strain>
        <tissue evidence="7">Head and thorax</tissue>
    </source>
</reference>
<keyword evidence="1" id="KW-0645">Protease</keyword>